<reference evidence="1 2" key="1">
    <citation type="submission" date="2020-12" db="EMBL/GenBank/DDBJ databases">
        <authorList>
            <person name="Awala S.I."/>
            <person name="Gwak J.-H."/>
            <person name="Kim S.-J."/>
            <person name="Rhee S.-K."/>
        </authorList>
    </citation>
    <scope>NUCLEOTIDE SEQUENCE [LARGE SCALE GENOMIC DNA]</scope>
    <source>
        <strain evidence="1 2">IT5</strain>
    </source>
</reference>
<dbReference type="RefSeq" id="WP_206847651.1">
    <property type="nucleotide sequence ID" value="NZ_CP065956.1"/>
</dbReference>
<name>A0ABX7PW40_9BACT</name>
<sequence length="112" mass="13248">MPILKRSPGFESHFMFHDFPIVYPLRDKSGKEELTYYLDARERKAYIDRGKLIGEPDGEVCYEPGYIANTWLVPDILKLQNEGNMLKLNYDDWKGKRIPRKITVLWNDVKLE</sequence>
<evidence type="ECO:0000313" key="2">
    <source>
        <dbReference type="Proteomes" id="UP000663088"/>
    </source>
</evidence>
<proteinExistence type="predicted"/>
<organism evidence="1 2">
    <name type="scientific">Candidatus Methylacidiphilum infernorum</name>
    <dbReference type="NCBI Taxonomy" id="511746"/>
    <lineage>
        <taxon>Bacteria</taxon>
        <taxon>Pseudomonadati</taxon>
        <taxon>Verrucomicrobiota</taxon>
        <taxon>Methylacidiphilae</taxon>
        <taxon>Methylacidiphilales</taxon>
        <taxon>Methylacidiphilaceae</taxon>
        <taxon>Methylacidiphilum (ex Ratnadevi et al. 2023)</taxon>
    </lineage>
</organism>
<accession>A0ABX7PW40</accession>
<dbReference type="EMBL" id="CP065956">
    <property type="protein sequence ID" value="QSR87202.1"/>
    <property type="molecule type" value="Genomic_DNA"/>
</dbReference>
<evidence type="ECO:0000313" key="1">
    <source>
        <dbReference type="EMBL" id="QSR87202.1"/>
    </source>
</evidence>
<dbReference type="Proteomes" id="UP000663088">
    <property type="component" value="Chromosome"/>
</dbReference>
<keyword evidence="2" id="KW-1185">Reference proteome</keyword>
<gene>
    <name evidence="1" type="ORF">EM20IM_02345</name>
</gene>
<protein>
    <submittedName>
        <fullName evidence="1">Uncharacterized protein</fullName>
    </submittedName>
</protein>